<proteinExistence type="predicted"/>
<protein>
    <submittedName>
        <fullName evidence="2">Uncharacterized protein</fullName>
    </submittedName>
</protein>
<organism evidence="2 3">
    <name type="scientific">Brassica cretica</name>
    <name type="common">Mustard</name>
    <dbReference type="NCBI Taxonomy" id="69181"/>
    <lineage>
        <taxon>Eukaryota</taxon>
        <taxon>Viridiplantae</taxon>
        <taxon>Streptophyta</taxon>
        <taxon>Embryophyta</taxon>
        <taxon>Tracheophyta</taxon>
        <taxon>Spermatophyta</taxon>
        <taxon>Magnoliopsida</taxon>
        <taxon>eudicotyledons</taxon>
        <taxon>Gunneridae</taxon>
        <taxon>Pentapetalae</taxon>
        <taxon>rosids</taxon>
        <taxon>malvids</taxon>
        <taxon>Brassicales</taxon>
        <taxon>Brassicaceae</taxon>
        <taxon>Brassiceae</taxon>
        <taxon>Brassica</taxon>
    </lineage>
</organism>
<comment type="caution">
    <text evidence="2">The sequence shown here is derived from an EMBL/GenBank/DDBJ whole genome shotgun (WGS) entry which is preliminary data.</text>
</comment>
<keyword evidence="3" id="KW-1185">Reference proteome</keyword>
<dbReference type="Proteomes" id="UP000266723">
    <property type="component" value="Unassembled WGS sequence"/>
</dbReference>
<sequence length="110" mass="12145">MKPHQENISPCKFTFIIIDISFIPLLLITCKPPCPDPPTTVTIHHTKLIWRLFPLLQSLKSASHVTPHVSHTTASLHNGSGPSNPKPVQMIYSAISVYISGLLQQHKASC</sequence>
<feature type="chain" id="PRO_5046142365" evidence="1">
    <location>
        <begin position="31"/>
        <end position="110"/>
    </location>
</feature>
<name>A0ABQ7AJY8_BRACR</name>
<gene>
    <name evidence="2" type="ORF">DY000_02054452</name>
</gene>
<keyword evidence="1" id="KW-0732">Signal</keyword>
<evidence type="ECO:0000313" key="3">
    <source>
        <dbReference type="Proteomes" id="UP000266723"/>
    </source>
</evidence>
<accession>A0ABQ7AJY8</accession>
<dbReference type="EMBL" id="QGKV02002055">
    <property type="protein sequence ID" value="KAF3497721.1"/>
    <property type="molecule type" value="Genomic_DNA"/>
</dbReference>
<reference evidence="2 3" key="1">
    <citation type="journal article" date="2020" name="BMC Genomics">
        <title>Intraspecific diversification of the crop wild relative Brassica cretica Lam. using demographic model selection.</title>
        <authorList>
            <person name="Kioukis A."/>
            <person name="Michalopoulou V.A."/>
            <person name="Briers L."/>
            <person name="Pirintsos S."/>
            <person name="Studholme D.J."/>
            <person name="Pavlidis P."/>
            <person name="Sarris P.F."/>
        </authorList>
    </citation>
    <scope>NUCLEOTIDE SEQUENCE [LARGE SCALE GENOMIC DNA]</scope>
    <source>
        <strain evidence="3">cv. PFS-1207/04</strain>
    </source>
</reference>
<evidence type="ECO:0000256" key="1">
    <source>
        <dbReference type="SAM" id="SignalP"/>
    </source>
</evidence>
<evidence type="ECO:0000313" key="2">
    <source>
        <dbReference type="EMBL" id="KAF3497721.1"/>
    </source>
</evidence>
<feature type="signal peptide" evidence="1">
    <location>
        <begin position="1"/>
        <end position="30"/>
    </location>
</feature>